<dbReference type="InterPro" id="IPR011650">
    <property type="entry name" value="Peptidase_M20_dimer"/>
</dbReference>
<keyword evidence="4" id="KW-1185">Reference proteome</keyword>
<gene>
    <name evidence="3" type="ORF">SAMN04487783_1675</name>
</gene>
<feature type="binding site" evidence="1">
    <location>
        <position position="110"/>
    </location>
    <ligand>
        <name>Mn(2+)</name>
        <dbReference type="ChEBI" id="CHEBI:29035"/>
        <label>2</label>
    </ligand>
</feature>
<dbReference type="SUPFAM" id="SSF53187">
    <property type="entry name" value="Zn-dependent exopeptidases"/>
    <property type="match status" value="1"/>
</dbReference>
<dbReference type="AlphaFoldDB" id="A0AA94KZR3"/>
<dbReference type="InterPro" id="IPR036264">
    <property type="entry name" value="Bact_exopeptidase_dim_dom"/>
</dbReference>
<dbReference type="PANTHER" id="PTHR11014:SF63">
    <property type="entry name" value="METALLOPEPTIDASE, PUTATIVE (AFU_ORTHOLOGUE AFUA_6G09600)-RELATED"/>
    <property type="match status" value="1"/>
</dbReference>
<dbReference type="Pfam" id="PF01546">
    <property type="entry name" value="Peptidase_M20"/>
    <property type="match status" value="1"/>
</dbReference>
<keyword evidence="1" id="KW-0479">Metal-binding</keyword>
<dbReference type="CDD" id="cd03886">
    <property type="entry name" value="M20_Acy1"/>
    <property type="match status" value="1"/>
</dbReference>
<proteinExistence type="predicted"/>
<evidence type="ECO:0000313" key="4">
    <source>
        <dbReference type="Proteomes" id="UP000198506"/>
    </source>
</evidence>
<dbReference type="GO" id="GO:0016787">
    <property type="term" value="F:hydrolase activity"/>
    <property type="evidence" value="ECO:0007669"/>
    <property type="project" value="UniProtKB-KW"/>
</dbReference>
<evidence type="ECO:0000256" key="1">
    <source>
        <dbReference type="PIRSR" id="PIRSR005962-1"/>
    </source>
</evidence>
<dbReference type="EMBL" id="FOZN01000002">
    <property type="protein sequence ID" value="SFS12125.1"/>
    <property type="molecule type" value="Genomic_DNA"/>
</dbReference>
<dbReference type="PANTHER" id="PTHR11014">
    <property type="entry name" value="PEPTIDASE M20 FAMILY MEMBER"/>
    <property type="match status" value="1"/>
</dbReference>
<dbReference type="InterPro" id="IPR017439">
    <property type="entry name" value="Amidohydrolase"/>
</dbReference>
<dbReference type="SUPFAM" id="SSF55031">
    <property type="entry name" value="Bacterial exopeptidase dimerisation domain"/>
    <property type="match status" value="1"/>
</dbReference>
<evidence type="ECO:0000259" key="2">
    <source>
        <dbReference type="Pfam" id="PF07687"/>
    </source>
</evidence>
<dbReference type="Pfam" id="PF07687">
    <property type="entry name" value="M20_dimer"/>
    <property type="match status" value="1"/>
</dbReference>
<dbReference type="NCBIfam" id="TIGR01891">
    <property type="entry name" value="amidohydrolases"/>
    <property type="match status" value="1"/>
</dbReference>
<name>A0AA94KZR3_9MICO</name>
<dbReference type="InterPro" id="IPR002933">
    <property type="entry name" value="Peptidase_M20"/>
</dbReference>
<dbReference type="Proteomes" id="UP000198506">
    <property type="component" value="Unassembled WGS sequence"/>
</dbReference>
<dbReference type="Gene3D" id="3.30.70.360">
    <property type="match status" value="1"/>
</dbReference>
<comment type="cofactor">
    <cofactor evidence="1">
        <name>Mn(2+)</name>
        <dbReference type="ChEBI" id="CHEBI:29035"/>
    </cofactor>
    <text evidence="1">The Mn(2+) ion enhances activity.</text>
</comment>
<feature type="binding site" evidence="1">
    <location>
        <position position="379"/>
    </location>
    <ligand>
        <name>Mn(2+)</name>
        <dbReference type="ChEBI" id="CHEBI:29035"/>
        <label>2</label>
    </ligand>
</feature>
<feature type="binding site" evidence="1">
    <location>
        <position position="146"/>
    </location>
    <ligand>
        <name>Mn(2+)</name>
        <dbReference type="ChEBI" id="CHEBI:29035"/>
        <label>2</label>
    </ligand>
</feature>
<dbReference type="PIRSF" id="PIRSF005962">
    <property type="entry name" value="Pept_M20D_amidohydro"/>
    <property type="match status" value="1"/>
</dbReference>
<feature type="binding site" evidence="1">
    <location>
        <position position="174"/>
    </location>
    <ligand>
        <name>Mn(2+)</name>
        <dbReference type="ChEBI" id="CHEBI:29035"/>
        <label>2</label>
    </ligand>
</feature>
<dbReference type="Gene3D" id="3.40.630.10">
    <property type="entry name" value="Zn peptidases"/>
    <property type="match status" value="1"/>
</dbReference>
<reference evidence="3 4" key="1">
    <citation type="submission" date="2016-10" db="EMBL/GenBank/DDBJ databases">
        <authorList>
            <person name="Varghese N."/>
            <person name="Submissions S."/>
        </authorList>
    </citation>
    <scope>NUCLEOTIDE SEQUENCE [LARGE SCALE GENOMIC DNA]</scope>
    <source>
        <strain evidence="3 4">IAM 15147</strain>
    </source>
</reference>
<dbReference type="RefSeq" id="WP_092917664.1">
    <property type="nucleotide sequence ID" value="NZ_FOZN01000002.1"/>
</dbReference>
<sequence>MDATATASSIDEAAASIEQRMIALRHALHRDPEVGLDLPRTQRKVLDELADLPLEITLGQDCSSITAVLRGSGGPDAPAVLLRADMDALAVDEQSGVPYASEVPGAMHACGHDLHTAMLAGAARILAERRHELPGDVVLMFQPGEEMHDGGAVMVREGVLDAAGRRADAAYALHVMSSRYPPGTIATREGAIMAAADGFAVTIHGRGGHSSAPHLAVDPVPVAAECVLALQSYVTRRVDVFDPIVVGIGHLAAGDRRAPNAIPETAQLTASVRSWSHAARAAFREEAARLVRSIAEAHGARAEVEHLDGYPVTLNDPLEARFAIDVAASLLGDDRVQELPAPLSGSEDFSRVLAEVPGAFLVLGAAPAGADPAAVADNHSPHAVFDDGVLVDGAAVYASLAARRLAQLATTRG</sequence>
<accession>A0AA94KZR3</accession>
<keyword evidence="3" id="KW-0378">Hydrolase</keyword>
<evidence type="ECO:0000313" key="3">
    <source>
        <dbReference type="EMBL" id="SFS12125.1"/>
    </source>
</evidence>
<comment type="caution">
    <text evidence="3">The sequence shown here is derived from an EMBL/GenBank/DDBJ whole genome shotgun (WGS) entry which is preliminary data.</text>
</comment>
<organism evidence="3 4">
    <name type="scientific">Agrococcus baldri</name>
    <dbReference type="NCBI Taxonomy" id="153730"/>
    <lineage>
        <taxon>Bacteria</taxon>
        <taxon>Bacillati</taxon>
        <taxon>Actinomycetota</taxon>
        <taxon>Actinomycetes</taxon>
        <taxon>Micrococcales</taxon>
        <taxon>Microbacteriaceae</taxon>
        <taxon>Agrococcus</taxon>
    </lineage>
</organism>
<feature type="binding site" evidence="1">
    <location>
        <position position="112"/>
    </location>
    <ligand>
        <name>Mn(2+)</name>
        <dbReference type="ChEBI" id="CHEBI:29035"/>
        <label>2</label>
    </ligand>
</feature>
<protein>
    <submittedName>
        <fullName evidence="3">Hippurate hydrolase</fullName>
    </submittedName>
</protein>
<keyword evidence="1" id="KW-0464">Manganese</keyword>
<feature type="domain" description="Peptidase M20 dimerisation" evidence="2">
    <location>
        <begin position="198"/>
        <end position="296"/>
    </location>
</feature>
<dbReference type="GO" id="GO:0046872">
    <property type="term" value="F:metal ion binding"/>
    <property type="evidence" value="ECO:0007669"/>
    <property type="project" value="UniProtKB-KW"/>
</dbReference>